<dbReference type="FunFam" id="1.20.120.1530:FF:000002">
    <property type="entry name" value="Two-component osmosensing histidine kinase"/>
    <property type="match status" value="4"/>
</dbReference>
<keyword evidence="9" id="KW-0472">Membrane</keyword>
<evidence type="ECO:0000256" key="4">
    <source>
        <dbReference type="ARBA" id="ARBA00012438"/>
    </source>
</evidence>
<dbReference type="InterPro" id="IPR005467">
    <property type="entry name" value="His_kinase_dom"/>
</dbReference>
<evidence type="ECO:0000259" key="16">
    <source>
        <dbReference type="PROSITE" id="PS50885"/>
    </source>
</evidence>
<evidence type="ECO:0000259" key="15">
    <source>
        <dbReference type="PROSITE" id="PS50110"/>
    </source>
</evidence>
<dbReference type="Pfam" id="PF00512">
    <property type="entry name" value="HisKA"/>
    <property type="match status" value="1"/>
</dbReference>
<dbReference type="SUPFAM" id="SSF58104">
    <property type="entry name" value="Methyl-accepting chemotaxis protein (MCP) signaling domain"/>
    <property type="match status" value="3"/>
</dbReference>
<dbReference type="Pfam" id="PF18947">
    <property type="entry name" value="HAMP_2"/>
    <property type="match status" value="3"/>
</dbReference>
<comment type="similarity">
    <text evidence="3">In the N-terminal section; belongs to the phytochrome family.</text>
</comment>
<evidence type="ECO:0000256" key="5">
    <source>
        <dbReference type="ARBA" id="ARBA00022553"/>
    </source>
</evidence>
<keyword evidence="13" id="KW-0175">Coiled coil</keyword>
<evidence type="ECO:0000256" key="1">
    <source>
        <dbReference type="ARBA" id="ARBA00000085"/>
    </source>
</evidence>
<keyword evidence="5 12" id="KW-0597">Phosphoprotein</keyword>
<keyword evidence="9" id="KW-1133">Transmembrane helix</keyword>
<feature type="domain" description="Response regulatory" evidence="15">
    <location>
        <begin position="1344"/>
        <end position="1461"/>
    </location>
</feature>
<dbReference type="SMART" id="SM00448">
    <property type="entry name" value="REC"/>
    <property type="match status" value="1"/>
</dbReference>
<dbReference type="PRINTS" id="PR00344">
    <property type="entry name" value="BCTRLSENSOR"/>
</dbReference>
<dbReference type="Gene3D" id="1.20.120.1530">
    <property type="match status" value="5"/>
</dbReference>
<dbReference type="InterPro" id="IPR003594">
    <property type="entry name" value="HATPase_dom"/>
</dbReference>
<evidence type="ECO:0000256" key="8">
    <source>
        <dbReference type="ARBA" id="ARBA00022777"/>
    </source>
</evidence>
<dbReference type="SUPFAM" id="SSF55874">
    <property type="entry name" value="ATPase domain of HSP90 chaperone/DNA topoisomerase II/histidine kinase"/>
    <property type="match status" value="1"/>
</dbReference>
<dbReference type="CDD" id="cd00082">
    <property type="entry name" value="HisKA"/>
    <property type="match status" value="1"/>
</dbReference>
<feature type="domain" description="HAMP" evidence="16">
    <location>
        <begin position="19"/>
        <end position="67"/>
    </location>
</feature>
<dbReference type="Pfam" id="PF00672">
    <property type="entry name" value="HAMP"/>
    <property type="match status" value="5"/>
</dbReference>
<sequence>MRTSMTAAKEASVGMPDDTAVLGELAEALRRVRRGDLKVRLPRRSGTAGEVADAFNEVVSLQERQNLDLRRISRIVGRDGRLTERLDDEGLDGAWADSVRSVNSLIDDLGRPTTEISRVIVAVAEGDLSQHMALEMDGRPLRGEFLRIGRTVNTMVDQLSSFADEVTRVAREVGTEGELGGQADVRGVAGTWKDLTDSVNTMASNLTHQVRSISQVATAMARGDLSQKITVSARGEVAELSDTMNGLTDTLRLFAEQVTRVAREVGTEGKLGGQAEVPNVAGTWKDLTDSVNSMASNLTSQVRNIAQVSTAVAKGDLSQKITVAAQGEILELKDTVNTMVDQLSSFADEVTRVAREVGTDGRLGGQAQVRGVSGTWRDLTENVNQLADNLTDQVRNIAQVSTAVAKGDLSQKITVDARGEIAELKNTVNTMVDQLSSFAEEVTRVAREVGSEGKLGGQAQVKGVSGTWRDLTDNVNYMASNLTSQVRNISSVTTAVAKGDLSQKITVDARGEILELKSTVNTMVDQLSSFADEVTRVAREVGTEGKLGGQAQVRGVAGTWRDLTDNVNSMASNLTGQVRNIAQVSTAVAKGDLSQKITVDAQGEILELKNTVNTMVDQLSSFADEVTRVAREVGSEGKLGGQAQVRGVAGTWRDLTDNVNYMASNLTAQVRNIASVTTAVAKGDLSQKITVDARGEILELKDTVNTMVDQLSSFATEVTRVGREVGVEGKLGGQAQVKGVSGTWQDLTDNVNQLASTLTIQLRAIAEVSTAVTRGDLTQSIAVEAQGEVAELKDNINQMIVTLRETTKANAEQGWLDSNLARIGGLLQGQRDLGEVCRMIMTEVTPLVDAQLGAFFLVDNEQAVMRLRLAASYGYVARNHEVTFGPGEGLVGQAAVSRRTIRVRATHDGILTMRSGLMSMPPNDLVVLPVLFEGEMLGVIEFASVAAFSGLHLTFLERLVSTIGVALNTIQANRRTEELLSQSQRLAREMQDQSAELQRTNAELEDKAQLLSEQKANIETKNREIEQARRGLEEKAQQLSRASAYKSEFLANMSHELRTPLNSLLLLARLLADNNDTNLTEKQIEFARTIHSAGSDLLSLIDDILDLAKIEAGRMDVEPDQVDFEGVRSYVEQAFAPQANEKNLEFRVWLQPGLPESILTDTQRLHQILRNMLSNAVKFTDSGSVTLSIFGAPPETDFEVPALAAARQVIAFAVTDTGIGISDEKLAIIFEPFQQADGTTTRKYGGTGLGLSISRDLAALLGGTIVVSSRPGEGSTFTLYMPDALSAEAIPPLSLPTLPTSTVVVQPAPAPIDMPLMEMPVLHQSPALEGHVVSPASRQLDGATVLIVDDDVRNVFALTSALEMHGLNVLYSDNGVDGVRLLAEHPEVDIVLMDAMMPDQDGYETTRGIRRNQRFQDLPVVFLTAKAMPGDRESALAAGASDYITKPVDLDELIELMARWVNADKTTEPDLG</sequence>
<dbReference type="EC" id="2.7.13.3" evidence="4"/>
<organism evidence="17 18">
    <name type="scientific">Paractinoplanes abujensis</name>
    <dbReference type="NCBI Taxonomy" id="882441"/>
    <lineage>
        <taxon>Bacteria</taxon>
        <taxon>Bacillati</taxon>
        <taxon>Actinomycetota</taxon>
        <taxon>Actinomycetes</taxon>
        <taxon>Micromonosporales</taxon>
        <taxon>Micromonosporaceae</taxon>
        <taxon>Paractinoplanes</taxon>
    </lineage>
</organism>
<evidence type="ECO:0000256" key="3">
    <source>
        <dbReference type="ARBA" id="ARBA00006402"/>
    </source>
</evidence>
<evidence type="ECO:0000256" key="11">
    <source>
        <dbReference type="ARBA" id="ARBA00074306"/>
    </source>
</evidence>
<evidence type="ECO:0000256" key="7">
    <source>
        <dbReference type="ARBA" id="ARBA00022692"/>
    </source>
</evidence>
<dbReference type="SMART" id="SM00387">
    <property type="entry name" value="HATPase_c"/>
    <property type="match status" value="1"/>
</dbReference>
<evidence type="ECO:0000256" key="2">
    <source>
        <dbReference type="ARBA" id="ARBA00004236"/>
    </source>
</evidence>
<feature type="coiled-coil region" evidence="13">
    <location>
        <begin position="782"/>
        <end position="809"/>
    </location>
</feature>
<feature type="domain" description="HAMP" evidence="16">
    <location>
        <begin position="107"/>
        <end position="164"/>
    </location>
</feature>
<evidence type="ECO:0000313" key="18">
    <source>
        <dbReference type="Proteomes" id="UP000542742"/>
    </source>
</evidence>
<dbReference type="PROSITE" id="PS50109">
    <property type="entry name" value="HIS_KIN"/>
    <property type="match status" value="1"/>
</dbReference>
<dbReference type="InterPro" id="IPR036890">
    <property type="entry name" value="HATPase_C_sf"/>
</dbReference>
<dbReference type="InterPro" id="IPR003018">
    <property type="entry name" value="GAF"/>
</dbReference>
<feature type="coiled-coil region" evidence="13">
    <location>
        <begin position="973"/>
        <end position="1042"/>
    </location>
</feature>
<feature type="domain" description="HAMP" evidence="16">
    <location>
        <begin position="388"/>
        <end position="440"/>
    </location>
</feature>
<name>A0A7W7CWE3_9ACTN</name>
<dbReference type="PANTHER" id="PTHR45339">
    <property type="entry name" value="HYBRID SIGNAL TRANSDUCTION HISTIDINE KINASE J"/>
    <property type="match status" value="1"/>
</dbReference>
<dbReference type="CDD" id="cd16922">
    <property type="entry name" value="HATPase_EvgS-ArcB-TorS-like"/>
    <property type="match status" value="1"/>
</dbReference>
<evidence type="ECO:0000313" key="17">
    <source>
        <dbReference type="EMBL" id="MBB4695882.1"/>
    </source>
</evidence>
<evidence type="ECO:0000256" key="6">
    <source>
        <dbReference type="ARBA" id="ARBA00022679"/>
    </source>
</evidence>
<feature type="domain" description="HAMP" evidence="16">
    <location>
        <begin position="756"/>
        <end position="808"/>
    </location>
</feature>
<dbReference type="InterPro" id="IPR003660">
    <property type="entry name" value="HAMP_dom"/>
</dbReference>
<evidence type="ECO:0000256" key="10">
    <source>
        <dbReference type="ARBA" id="ARBA00023012"/>
    </source>
</evidence>
<dbReference type="SMART" id="SM00065">
    <property type="entry name" value="GAF"/>
    <property type="match status" value="1"/>
</dbReference>
<dbReference type="Pfam" id="PF13185">
    <property type="entry name" value="GAF_2"/>
    <property type="match status" value="1"/>
</dbReference>
<keyword evidence="18" id="KW-1185">Reference proteome</keyword>
<keyword evidence="8 17" id="KW-0418">Kinase</keyword>
<feature type="domain" description="HAMP" evidence="16">
    <location>
        <begin position="664"/>
        <end position="716"/>
    </location>
</feature>
<dbReference type="Gene3D" id="1.10.287.950">
    <property type="entry name" value="Methyl-accepting chemotaxis protein"/>
    <property type="match status" value="1"/>
</dbReference>
<dbReference type="PROSITE" id="PS50110">
    <property type="entry name" value="RESPONSE_REGULATORY"/>
    <property type="match status" value="1"/>
</dbReference>
<dbReference type="Pfam" id="PF00072">
    <property type="entry name" value="Response_reg"/>
    <property type="match status" value="1"/>
</dbReference>
<evidence type="ECO:0000259" key="14">
    <source>
        <dbReference type="PROSITE" id="PS50109"/>
    </source>
</evidence>
<dbReference type="PROSITE" id="PS50885">
    <property type="entry name" value="HAMP"/>
    <property type="match status" value="9"/>
</dbReference>
<dbReference type="FunFam" id="3.30.565.10:FF:000010">
    <property type="entry name" value="Sensor histidine kinase RcsC"/>
    <property type="match status" value="1"/>
</dbReference>
<evidence type="ECO:0000256" key="13">
    <source>
        <dbReference type="SAM" id="Coils"/>
    </source>
</evidence>
<accession>A0A7W7CWE3</accession>
<dbReference type="Gene3D" id="3.30.450.40">
    <property type="match status" value="1"/>
</dbReference>
<feature type="domain" description="HAMP" evidence="16">
    <location>
        <begin position="296"/>
        <end position="348"/>
    </location>
</feature>
<dbReference type="Gene3D" id="1.10.287.130">
    <property type="match status" value="1"/>
</dbReference>
<dbReference type="InterPro" id="IPR011006">
    <property type="entry name" value="CheY-like_superfamily"/>
</dbReference>
<protein>
    <recommendedName>
        <fullName evidence="11">Circadian input-output histidine kinase CikA</fullName>
        <ecNumber evidence="4">2.7.13.3</ecNumber>
    </recommendedName>
</protein>
<dbReference type="EMBL" id="JACHMF010000001">
    <property type="protein sequence ID" value="MBB4695882.1"/>
    <property type="molecule type" value="Genomic_DNA"/>
</dbReference>
<proteinExistence type="inferred from homology"/>
<dbReference type="Gene3D" id="3.40.50.2300">
    <property type="match status" value="1"/>
</dbReference>
<dbReference type="SMART" id="SM00304">
    <property type="entry name" value="HAMP"/>
    <property type="match status" value="9"/>
</dbReference>
<feature type="domain" description="Histidine kinase" evidence="14">
    <location>
        <begin position="1052"/>
        <end position="1285"/>
    </location>
</feature>
<comment type="catalytic activity">
    <reaction evidence="1">
        <text>ATP + protein L-histidine = ADP + protein N-phospho-L-histidine.</text>
        <dbReference type="EC" id="2.7.13.3"/>
    </reaction>
</comment>
<feature type="domain" description="HAMP" evidence="16">
    <location>
        <begin position="572"/>
        <end position="624"/>
    </location>
</feature>
<feature type="domain" description="HAMP" evidence="16">
    <location>
        <begin position="204"/>
        <end position="256"/>
    </location>
</feature>
<dbReference type="PANTHER" id="PTHR45339:SF1">
    <property type="entry name" value="HYBRID SIGNAL TRANSDUCTION HISTIDINE KINASE J"/>
    <property type="match status" value="1"/>
</dbReference>
<dbReference type="Proteomes" id="UP000542742">
    <property type="component" value="Unassembled WGS sequence"/>
</dbReference>
<dbReference type="InterPro" id="IPR036097">
    <property type="entry name" value="HisK_dim/P_sf"/>
</dbReference>
<dbReference type="InterPro" id="IPR003661">
    <property type="entry name" value="HisK_dim/P_dom"/>
</dbReference>
<dbReference type="SMART" id="SM00388">
    <property type="entry name" value="HisKA"/>
    <property type="match status" value="1"/>
</dbReference>
<evidence type="ECO:0000256" key="9">
    <source>
        <dbReference type="ARBA" id="ARBA00022989"/>
    </source>
</evidence>
<feature type="domain" description="HAMP" evidence="16">
    <location>
        <begin position="480"/>
        <end position="532"/>
    </location>
</feature>
<feature type="modified residue" description="4-aspartylphosphate" evidence="12">
    <location>
        <position position="1394"/>
    </location>
</feature>
<comment type="subcellular location">
    <subcellularLocation>
        <location evidence="2">Cell membrane</location>
    </subcellularLocation>
</comment>
<keyword evidence="6" id="KW-0808">Transferase</keyword>
<dbReference type="SUPFAM" id="SSF52172">
    <property type="entry name" value="CheY-like"/>
    <property type="match status" value="1"/>
</dbReference>
<comment type="caution">
    <text evidence="17">The sequence shown here is derived from an EMBL/GenBank/DDBJ whole genome shotgun (WGS) entry which is preliminary data.</text>
</comment>
<keyword evidence="10" id="KW-0902">Two-component regulatory system</keyword>
<keyword evidence="7" id="KW-0812">Transmembrane</keyword>
<dbReference type="CDD" id="cd17546">
    <property type="entry name" value="REC_hyHK_CKI1_RcsC-like"/>
    <property type="match status" value="1"/>
</dbReference>
<dbReference type="Pfam" id="PF02518">
    <property type="entry name" value="HATPase_c"/>
    <property type="match status" value="1"/>
</dbReference>
<evidence type="ECO:0000256" key="12">
    <source>
        <dbReference type="PROSITE-ProRule" id="PRU00169"/>
    </source>
</evidence>
<dbReference type="InterPro" id="IPR029016">
    <property type="entry name" value="GAF-like_dom_sf"/>
</dbReference>
<dbReference type="CDD" id="cd06225">
    <property type="entry name" value="HAMP"/>
    <property type="match status" value="9"/>
</dbReference>
<dbReference type="InterPro" id="IPR004358">
    <property type="entry name" value="Sig_transdc_His_kin-like_C"/>
</dbReference>
<dbReference type="GO" id="GO:0005886">
    <property type="term" value="C:plasma membrane"/>
    <property type="evidence" value="ECO:0007669"/>
    <property type="project" value="UniProtKB-SubCell"/>
</dbReference>
<gene>
    <name evidence="17" type="ORF">BKA14_006030</name>
</gene>
<reference evidence="17 18" key="1">
    <citation type="submission" date="2020-08" db="EMBL/GenBank/DDBJ databases">
        <title>Sequencing the genomes of 1000 actinobacteria strains.</title>
        <authorList>
            <person name="Klenk H.-P."/>
        </authorList>
    </citation>
    <scope>NUCLEOTIDE SEQUENCE [LARGE SCALE GENOMIC DNA]</scope>
    <source>
        <strain evidence="17 18">DSM 45518</strain>
    </source>
</reference>
<dbReference type="GO" id="GO:0000155">
    <property type="term" value="F:phosphorelay sensor kinase activity"/>
    <property type="evidence" value="ECO:0007669"/>
    <property type="project" value="InterPro"/>
</dbReference>
<dbReference type="SUPFAM" id="SSF55781">
    <property type="entry name" value="GAF domain-like"/>
    <property type="match status" value="1"/>
</dbReference>
<dbReference type="InterPro" id="IPR001789">
    <property type="entry name" value="Sig_transdc_resp-reg_receiver"/>
</dbReference>
<dbReference type="Gene3D" id="3.30.565.10">
    <property type="entry name" value="Histidine kinase-like ATPase, C-terminal domain"/>
    <property type="match status" value="1"/>
</dbReference>
<dbReference type="SUPFAM" id="SSF47384">
    <property type="entry name" value="Homodimeric domain of signal transducing histidine kinase"/>
    <property type="match status" value="1"/>
</dbReference>